<keyword evidence="1" id="KW-0472">Membrane</keyword>
<keyword evidence="1" id="KW-1133">Transmembrane helix</keyword>
<evidence type="ECO:0000256" key="1">
    <source>
        <dbReference type="SAM" id="Phobius"/>
    </source>
</evidence>
<name>A0AAW9PXJ3_9CYAN</name>
<comment type="caution">
    <text evidence="2">The sequence shown here is derived from an EMBL/GenBank/DDBJ whole genome shotgun (WGS) entry which is preliminary data.</text>
</comment>
<reference evidence="2" key="1">
    <citation type="submission" date="2024-01" db="EMBL/GenBank/DDBJ databases">
        <title>Bank of Algae and Cyanobacteria of the Azores (BACA) strain genomes.</title>
        <authorList>
            <person name="Luz R."/>
            <person name="Cordeiro R."/>
            <person name="Fonseca A."/>
            <person name="Goncalves V."/>
        </authorList>
    </citation>
    <scope>NUCLEOTIDE SEQUENCE</scope>
    <source>
        <strain evidence="2">BACA0141</strain>
    </source>
</reference>
<evidence type="ECO:0000313" key="3">
    <source>
        <dbReference type="Proteomes" id="UP001333818"/>
    </source>
</evidence>
<dbReference type="AlphaFoldDB" id="A0AAW9PXJ3"/>
<feature type="transmembrane region" description="Helical" evidence="1">
    <location>
        <begin position="38"/>
        <end position="57"/>
    </location>
</feature>
<keyword evidence="3" id="KW-1185">Reference proteome</keyword>
<dbReference type="EMBL" id="JAZBJZ010000033">
    <property type="protein sequence ID" value="MEE3717123.1"/>
    <property type="molecule type" value="Genomic_DNA"/>
</dbReference>
<dbReference type="RefSeq" id="WP_330483552.1">
    <property type="nucleotide sequence ID" value="NZ_JAZBJZ010000033.1"/>
</dbReference>
<protein>
    <submittedName>
        <fullName evidence="2">Uncharacterized protein</fullName>
    </submittedName>
</protein>
<feature type="transmembrane region" description="Helical" evidence="1">
    <location>
        <begin position="7"/>
        <end position="32"/>
    </location>
</feature>
<keyword evidence="1" id="KW-0812">Transmembrane</keyword>
<sequence length="69" mass="7728">MEIARKLFAAFFIGSGIAFVAIALRLVVLVIWEHPAKSEPFLIAISMVLTFLGYLCCQRGFALWKGLRL</sequence>
<dbReference type="Proteomes" id="UP001333818">
    <property type="component" value="Unassembled WGS sequence"/>
</dbReference>
<gene>
    <name evidence="2" type="ORF">V2H45_10235</name>
</gene>
<proteinExistence type="predicted"/>
<accession>A0AAW9PXJ3</accession>
<evidence type="ECO:0000313" key="2">
    <source>
        <dbReference type="EMBL" id="MEE3717123.1"/>
    </source>
</evidence>
<organism evidence="2 3">
    <name type="scientific">Tumidithrix elongata BACA0141</name>
    <dbReference type="NCBI Taxonomy" id="2716417"/>
    <lineage>
        <taxon>Bacteria</taxon>
        <taxon>Bacillati</taxon>
        <taxon>Cyanobacteriota</taxon>
        <taxon>Cyanophyceae</taxon>
        <taxon>Pseudanabaenales</taxon>
        <taxon>Pseudanabaenaceae</taxon>
        <taxon>Tumidithrix</taxon>
        <taxon>Tumidithrix elongata</taxon>
    </lineage>
</organism>